<dbReference type="SMART" id="SM00702">
    <property type="entry name" value="P4Hc"/>
    <property type="match status" value="1"/>
</dbReference>
<keyword evidence="5" id="KW-0560">Oxidoreductase</keyword>
<sequence length="232" mass="26155">MILSAMTDTLPPRSAPNPDRAALARIGRRVRVRLKAHPTIYRVPTDKAELFALGDFMNPVECAAMIELIDRNAKPSEAFDTAYAGAYRTSYSGDVDPHDSFVRKIQRRIDDLLGIPGEYGETVQGQRYLPGQEFKQHFDWFDTERDYWQAEVTRGGQRSWTAMVFLNAVEAGGTTGFPLLQMSIEPRPGALLIWNNSDAAGDPNEWTLHAGMPVEAGSKYIITKWYRTRDWG</sequence>
<keyword evidence="6" id="KW-0408">Iron</keyword>
<evidence type="ECO:0000256" key="5">
    <source>
        <dbReference type="ARBA" id="ARBA00023002"/>
    </source>
</evidence>
<gene>
    <name evidence="8" type="ORF">P0Y56_17005</name>
</gene>
<protein>
    <submittedName>
        <fullName evidence="8">2OG-Fe(II) oxygenase</fullName>
    </submittedName>
</protein>
<organism evidence="8 9">
    <name type="scientific">Candidatus Andeanibacterium colombiense</name>
    <dbReference type="NCBI Taxonomy" id="3121345"/>
    <lineage>
        <taxon>Bacteria</taxon>
        <taxon>Pseudomonadati</taxon>
        <taxon>Pseudomonadota</taxon>
        <taxon>Alphaproteobacteria</taxon>
        <taxon>Sphingomonadales</taxon>
        <taxon>Sphingomonadaceae</taxon>
        <taxon>Candidatus Andeanibacterium</taxon>
    </lineage>
</organism>
<comment type="cofactor">
    <cofactor evidence="1">
        <name>L-ascorbate</name>
        <dbReference type="ChEBI" id="CHEBI:38290"/>
    </cofactor>
</comment>
<dbReference type="AlphaFoldDB" id="A0AAJ5X6R7"/>
<dbReference type="PROSITE" id="PS51471">
    <property type="entry name" value="FE2OG_OXY"/>
    <property type="match status" value="1"/>
</dbReference>
<dbReference type="KEGG" id="acob:P0Y56_17005"/>
<dbReference type="InterPro" id="IPR006620">
    <property type="entry name" value="Pro_4_hyd_alph"/>
</dbReference>
<dbReference type="GO" id="GO:0031418">
    <property type="term" value="F:L-ascorbic acid binding"/>
    <property type="evidence" value="ECO:0007669"/>
    <property type="project" value="UniProtKB-KW"/>
</dbReference>
<dbReference type="GO" id="GO:0005506">
    <property type="term" value="F:iron ion binding"/>
    <property type="evidence" value="ECO:0007669"/>
    <property type="project" value="InterPro"/>
</dbReference>
<dbReference type="InterPro" id="IPR045054">
    <property type="entry name" value="P4HA-like"/>
</dbReference>
<evidence type="ECO:0000256" key="2">
    <source>
        <dbReference type="ARBA" id="ARBA00022723"/>
    </source>
</evidence>
<keyword evidence="4" id="KW-0223">Dioxygenase</keyword>
<evidence type="ECO:0000256" key="4">
    <source>
        <dbReference type="ARBA" id="ARBA00022964"/>
    </source>
</evidence>
<keyword evidence="3" id="KW-0847">Vitamin C</keyword>
<dbReference type="Proteomes" id="UP001218362">
    <property type="component" value="Chromosome"/>
</dbReference>
<feature type="domain" description="Fe2OG dioxygenase" evidence="7">
    <location>
        <begin position="119"/>
        <end position="228"/>
    </location>
</feature>
<evidence type="ECO:0000256" key="3">
    <source>
        <dbReference type="ARBA" id="ARBA00022896"/>
    </source>
</evidence>
<reference evidence="8" key="1">
    <citation type="submission" date="2023-03" db="EMBL/GenBank/DDBJ databases">
        <title>Andean soil-derived lignocellulolytic bacterial consortium as a source of novel taxa and putative plastic-active enzymes.</title>
        <authorList>
            <person name="Diaz-Garcia L."/>
            <person name="Chuvochina M."/>
            <person name="Feuerriegel G."/>
            <person name="Bunk B."/>
            <person name="Sproer C."/>
            <person name="Streit W.R."/>
            <person name="Rodriguez L.M."/>
            <person name="Overmann J."/>
            <person name="Jimenez D.J."/>
        </authorList>
    </citation>
    <scope>NUCLEOTIDE SEQUENCE</scope>
    <source>
        <strain evidence="8">MAG 26</strain>
    </source>
</reference>
<dbReference type="Gene3D" id="2.60.120.620">
    <property type="entry name" value="q2cbj1_9rhob like domain"/>
    <property type="match status" value="1"/>
</dbReference>
<dbReference type="PANTHER" id="PTHR10869">
    <property type="entry name" value="PROLYL 4-HYDROXYLASE ALPHA SUBUNIT"/>
    <property type="match status" value="1"/>
</dbReference>
<dbReference type="EMBL" id="CP119316">
    <property type="protein sequence ID" value="WEK46681.1"/>
    <property type="molecule type" value="Genomic_DNA"/>
</dbReference>
<evidence type="ECO:0000256" key="1">
    <source>
        <dbReference type="ARBA" id="ARBA00001961"/>
    </source>
</evidence>
<evidence type="ECO:0000313" key="8">
    <source>
        <dbReference type="EMBL" id="WEK46681.1"/>
    </source>
</evidence>
<keyword evidence="2" id="KW-0479">Metal-binding</keyword>
<evidence type="ECO:0000256" key="6">
    <source>
        <dbReference type="ARBA" id="ARBA00023004"/>
    </source>
</evidence>
<dbReference type="Pfam" id="PF13640">
    <property type="entry name" value="2OG-FeII_Oxy_3"/>
    <property type="match status" value="1"/>
</dbReference>
<dbReference type="InterPro" id="IPR005123">
    <property type="entry name" value="Oxoglu/Fe-dep_dioxygenase_dom"/>
</dbReference>
<dbReference type="InterPro" id="IPR044862">
    <property type="entry name" value="Pro_4_hyd_alph_FE2OG_OXY"/>
</dbReference>
<name>A0AAJ5X6R7_9SPHN</name>
<dbReference type="PANTHER" id="PTHR10869:SF246">
    <property type="entry name" value="TRANSMEMBRANE PROLYL 4-HYDROXYLASE"/>
    <property type="match status" value="1"/>
</dbReference>
<evidence type="ECO:0000259" key="7">
    <source>
        <dbReference type="PROSITE" id="PS51471"/>
    </source>
</evidence>
<dbReference type="GO" id="GO:0004656">
    <property type="term" value="F:procollagen-proline 4-dioxygenase activity"/>
    <property type="evidence" value="ECO:0007669"/>
    <property type="project" value="TreeGrafter"/>
</dbReference>
<proteinExistence type="predicted"/>
<accession>A0AAJ5X6R7</accession>
<evidence type="ECO:0000313" key="9">
    <source>
        <dbReference type="Proteomes" id="UP001218362"/>
    </source>
</evidence>